<dbReference type="Proteomes" id="UP000822688">
    <property type="component" value="Chromosome V"/>
</dbReference>
<evidence type="ECO:0000313" key="2">
    <source>
        <dbReference type="EMBL" id="KAG0573185.1"/>
    </source>
</evidence>
<comment type="caution">
    <text evidence="2">The sequence shown here is derived from an EMBL/GenBank/DDBJ whole genome shotgun (WGS) entry which is preliminary data.</text>
</comment>
<gene>
    <name evidence="2" type="ORF">KC19_VG155800</name>
</gene>
<dbReference type="AlphaFoldDB" id="A0A8T0HR23"/>
<accession>A0A8T0HR23</accession>
<feature type="compositionally biased region" description="Polar residues" evidence="1">
    <location>
        <begin position="28"/>
        <end position="39"/>
    </location>
</feature>
<evidence type="ECO:0000256" key="1">
    <source>
        <dbReference type="SAM" id="MobiDB-lite"/>
    </source>
</evidence>
<keyword evidence="3" id="KW-1185">Reference proteome</keyword>
<protein>
    <submittedName>
        <fullName evidence="2">Uncharacterized protein</fullName>
    </submittedName>
</protein>
<proteinExistence type="predicted"/>
<organism evidence="2 3">
    <name type="scientific">Ceratodon purpureus</name>
    <name type="common">Fire moss</name>
    <name type="synonym">Dicranum purpureum</name>
    <dbReference type="NCBI Taxonomy" id="3225"/>
    <lineage>
        <taxon>Eukaryota</taxon>
        <taxon>Viridiplantae</taxon>
        <taxon>Streptophyta</taxon>
        <taxon>Embryophyta</taxon>
        <taxon>Bryophyta</taxon>
        <taxon>Bryophytina</taxon>
        <taxon>Bryopsida</taxon>
        <taxon>Dicranidae</taxon>
        <taxon>Pseudoditrichales</taxon>
        <taxon>Ditrichaceae</taxon>
        <taxon>Ceratodon</taxon>
    </lineage>
</organism>
<sequence length="127" mass="14376">MLSRGRVNGGAVSREVRGWLTVVPPVSNNDEVFQNQNSGADYPEINSEQQDSEDQRNLNAQERMQLQSLKQIADEQRKQIGHLSQSVKLALQTTKTLPKFVDLEFIKKKMASIARNLILGFRQHSSI</sequence>
<reference evidence="2" key="1">
    <citation type="submission" date="2020-06" db="EMBL/GenBank/DDBJ databases">
        <title>WGS assembly of Ceratodon purpureus strain R40.</title>
        <authorList>
            <person name="Carey S.B."/>
            <person name="Jenkins J."/>
            <person name="Shu S."/>
            <person name="Lovell J.T."/>
            <person name="Sreedasyam A."/>
            <person name="Maumus F."/>
            <person name="Tiley G.P."/>
            <person name="Fernandez-Pozo N."/>
            <person name="Barry K."/>
            <person name="Chen C."/>
            <person name="Wang M."/>
            <person name="Lipzen A."/>
            <person name="Daum C."/>
            <person name="Saski C.A."/>
            <person name="Payton A.C."/>
            <person name="Mcbreen J.C."/>
            <person name="Conrad R.E."/>
            <person name="Kollar L.M."/>
            <person name="Olsson S."/>
            <person name="Huttunen S."/>
            <person name="Landis J.B."/>
            <person name="Wickett N.J."/>
            <person name="Johnson M.G."/>
            <person name="Rensing S.A."/>
            <person name="Grimwood J."/>
            <person name="Schmutz J."/>
            <person name="Mcdaniel S.F."/>
        </authorList>
    </citation>
    <scope>NUCLEOTIDE SEQUENCE</scope>
    <source>
        <strain evidence="2">R40</strain>
    </source>
</reference>
<name>A0A8T0HR23_CERPU</name>
<dbReference type="EMBL" id="CM026426">
    <property type="protein sequence ID" value="KAG0573185.1"/>
    <property type="molecule type" value="Genomic_DNA"/>
</dbReference>
<evidence type="ECO:0000313" key="3">
    <source>
        <dbReference type="Proteomes" id="UP000822688"/>
    </source>
</evidence>
<feature type="region of interest" description="Disordered" evidence="1">
    <location>
        <begin position="28"/>
        <end position="56"/>
    </location>
</feature>